<dbReference type="EMBL" id="LT160028">
    <property type="protein sequence ID" value="CXI31925.1"/>
    <property type="molecule type" value="Genomic_DNA"/>
</dbReference>
<keyword evidence="2" id="KW-0472">Membrane</keyword>
<sequence length="1070" mass="128476">MDENNILEIIEKSEYNSKDFLNKYFDIYISDNNDSLNFENDKEYNIIEKKIKILKNFINEEKIKLNNKINQETTNFKEKNVHVKKYIDNIIISNINSHVIVNQINHKNINEDDGSSNNCLKSISQKKYENMSTQLKVIEYNTYNYEQKGNYGYSKQFDSNEAVNDTSTKIKENGDENKVNELEKVKTGKNDTELLEKSIEFKEILDKIKKSLLFLKCYPSIEKNIKELLLLSIGHSNIDTNEKIKNVLKVYDNLIYINEHEEIIKDLKKNYSFEKFYSIYSNKFFEDLYFLLNEIIFAYMINNINININEIVNIYIYLLNIYFNYINIKEYDYEYQITHISNKLIQYLIENYFSKTFLKFVQSKQNILIYNIIIIYYEYFTSFIEEKKESMINVLHIFMNKLNVMLHNSQNFVENKNISEIEKQIFESSNNKTNDHFILSLHKDDNNLKEYELYQKHIDTFFVNLFKETIHVVCAYIEDSKMLKNVDDNTNKNNMIFKIMDSINTSINILTNMPLFINKKNILQKILKETIFINKEIINEYIINVTNISKFYNDSFEHINSKLRDFDRHNLLLQNKLLIFFTDLQNDIKNIIDNKINEINNNTIFHLHFFRFLIFFSYIHYIDTSFLLLFINIYNFLYEIIYNIKDEIKSKEMQHTNRKKYINDHNIFDRGHQSYSIDISKKNNKINEIDNENNQIIIDESLQIQEYFNTSNMVIDYIKNIISIFFNLLNIFDIIFKDYIKLSSYIFDRTYYYFNNNSYTNILCKSYISKEKTYPPEIYANIAHLHNFFFHGNFSKKKKKNYTHNYNEESTSLNHENQLTKENTMSMQNDDSSSSSVYKDNKSSINAEKNEQTDEENYNSIIFEDSELEEYGKYLLKLSMCKLKEIKNAIEKNVIHFSLIPLCGYLNKYIEKIRYIKYDENIQFFDPHENICLLGEVIFSFIEIYYENKNTNLLQELFSHLSEKYFLLINTIKIVNKNIILQIQADLNYLINVCTKFKIKNYKFLFLLNHFLSFYFVIIGNNDFDTIDIYTSFQSYVNENIEKEKHINLEITCDDISRTTINMIHIFKEQ</sequence>
<dbReference type="EMBL" id="LT614634">
    <property type="protein sequence ID" value="SCN24443.1"/>
    <property type="molecule type" value="Genomic_DNA"/>
</dbReference>
<evidence type="ECO:0000313" key="12">
    <source>
        <dbReference type="Proteomes" id="UP000516480"/>
    </source>
</evidence>
<dbReference type="VEuPathDB" id="PlasmoDB:PBANKA_0814600"/>
<evidence type="ECO:0000256" key="2">
    <source>
        <dbReference type="SAM" id="Phobius"/>
    </source>
</evidence>
<dbReference type="Proteomes" id="UP000219860">
    <property type="component" value="Chromosome 8"/>
</dbReference>
<feature type="compositionally biased region" description="Low complexity" evidence="1">
    <location>
        <begin position="825"/>
        <end position="838"/>
    </location>
</feature>
<evidence type="ECO:0000313" key="8">
    <source>
        <dbReference type="Proteomes" id="UP000069549"/>
    </source>
</evidence>
<gene>
    <name evidence="3" type="ORF">PBK173_000157500</name>
    <name evidence="5" type="ORF">PBNK65E_000150400</name>
    <name evidence="4" type="ORF">PBNK65NY_000149700</name>
    <name evidence="7" type="ORF">PBSP11A_000149700</name>
    <name evidence="6" type="ORF">PBSP11RLL_000149700</name>
</gene>
<dbReference type="OMA" id="ENICFIV"/>
<accession>A0A0Y9W1S4</accession>
<dbReference type="OrthoDB" id="66881at2759"/>
<evidence type="ECO:0000313" key="11">
    <source>
        <dbReference type="Proteomes" id="UP000220214"/>
    </source>
</evidence>
<dbReference type="EMBL" id="LT608144">
    <property type="protein sequence ID" value="SCM21067.1"/>
    <property type="molecule type" value="Genomic_DNA"/>
</dbReference>
<name>A0A0Y9W1S4_PLABE</name>
<dbReference type="Proteomes" id="UP000220214">
    <property type="component" value="Chromosome 8"/>
</dbReference>
<evidence type="ECO:0000313" key="4">
    <source>
        <dbReference type="EMBL" id="SCM21067.1"/>
    </source>
</evidence>
<dbReference type="Proteomes" id="UP000219974">
    <property type="component" value="Chromosome 8"/>
</dbReference>
<dbReference type="Proteomes" id="UP000069549">
    <property type="component" value="Chromosome 8"/>
</dbReference>
<feature type="transmembrane region" description="Helical" evidence="2">
    <location>
        <begin position="609"/>
        <end position="631"/>
    </location>
</feature>
<dbReference type="Proteomes" id="UP000516480">
    <property type="component" value="Chromosome 8"/>
</dbReference>
<reference evidence="3 8" key="1">
    <citation type="submission" date="2016-02" db="EMBL/GenBank/DDBJ databases">
        <authorList>
            <consortium name="Pathogen Informatics"/>
        </authorList>
    </citation>
    <scope>NUCLEOTIDE SEQUENCE [LARGE SCALE GENOMIC DNA]</scope>
    <source>
        <strain evidence="3 8">K173</strain>
        <strain evidence="4 12">NK65 ny</strain>
        <strain evidence="5 11">NK65e</strain>
        <strain evidence="7 9">SP11 Antwerpcl1</strain>
        <strain evidence="6 10">SP11 RLL</strain>
    </source>
</reference>
<dbReference type="EMBL" id="LT608256">
    <property type="protein sequence ID" value="SCO60814.1"/>
    <property type="molecule type" value="Genomic_DNA"/>
</dbReference>
<evidence type="ECO:0000313" key="10">
    <source>
        <dbReference type="Proteomes" id="UP000219974"/>
    </source>
</evidence>
<evidence type="ECO:0000313" key="7">
    <source>
        <dbReference type="EMBL" id="SCO60814.1"/>
    </source>
</evidence>
<proteinExistence type="predicted"/>
<feature type="region of interest" description="Disordered" evidence="1">
    <location>
        <begin position="825"/>
        <end position="853"/>
    </location>
</feature>
<evidence type="ECO:0000256" key="1">
    <source>
        <dbReference type="SAM" id="MobiDB-lite"/>
    </source>
</evidence>
<keyword evidence="2" id="KW-0812">Transmembrane</keyword>
<organism evidence="3 8">
    <name type="scientific">Plasmodium berghei</name>
    <dbReference type="NCBI Taxonomy" id="5821"/>
    <lineage>
        <taxon>Eukaryota</taxon>
        <taxon>Sar</taxon>
        <taxon>Alveolata</taxon>
        <taxon>Apicomplexa</taxon>
        <taxon>Aconoidasida</taxon>
        <taxon>Haemosporida</taxon>
        <taxon>Plasmodiidae</taxon>
        <taxon>Plasmodium</taxon>
        <taxon>Plasmodium (Vinckeia)</taxon>
    </lineage>
</organism>
<keyword evidence="2" id="KW-1133">Transmembrane helix</keyword>
<evidence type="ECO:0000313" key="5">
    <source>
        <dbReference type="EMBL" id="SCN24443.1"/>
    </source>
</evidence>
<evidence type="ECO:0000313" key="6">
    <source>
        <dbReference type="EMBL" id="SCO59631.1"/>
    </source>
</evidence>
<evidence type="ECO:0000313" key="3">
    <source>
        <dbReference type="EMBL" id="CXI31925.1"/>
    </source>
</evidence>
<evidence type="ECO:0000313" key="9">
    <source>
        <dbReference type="Proteomes" id="UP000219860"/>
    </source>
</evidence>
<dbReference type="EMBL" id="LT608272">
    <property type="protein sequence ID" value="SCO59631.1"/>
    <property type="molecule type" value="Genomic_DNA"/>
</dbReference>
<protein>
    <submittedName>
        <fullName evidence="3">Uncharacterized protein</fullName>
    </submittedName>
</protein>
<dbReference type="AlphaFoldDB" id="A0A0Y9W1S4"/>